<dbReference type="AlphaFoldDB" id="A0A0N5B977"/>
<dbReference type="PANTHER" id="PTHR11958">
    <property type="entry name" value="SODIUM/DICARBOXYLATE SYMPORTER-RELATED"/>
    <property type="match status" value="1"/>
</dbReference>
<name>A0A0N5B977_STREA</name>
<keyword evidence="4 9" id="KW-0812">Transmembrane</keyword>
<dbReference type="WBParaSite" id="SPAL_0000259300.1">
    <property type="protein sequence ID" value="SPAL_0000259300.1"/>
    <property type="gene ID" value="SPAL_0000259300"/>
</dbReference>
<feature type="transmembrane region" description="Helical" evidence="9">
    <location>
        <begin position="48"/>
        <end position="69"/>
    </location>
</feature>
<feature type="transmembrane region" description="Helical" evidence="9">
    <location>
        <begin position="212"/>
        <end position="233"/>
    </location>
</feature>
<dbReference type="GO" id="GO:0015175">
    <property type="term" value="F:neutral L-amino acid transmembrane transporter activity"/>
    <property type="evidence" value="ECO:0007669"/>
    <property type="project" value="TreeGrafter"/>
</dbReference>
<dbReference type="PRINTS" id="PR00173">
    <property type="entry name" value="EDTRNSPORT"/>
</dbReference>
<comment type="subcellular location">
    <subcellularLocation>
        <location evidence="1 9">Membrane</location>
        <topology evidence="1 9">Multi-pass membrane protein</topology>
    </subcellularLocation>
</comment>
<evidence type="ECO:0000256" key="7">
    <source>
        <dbReference type="ARBA" id="ARBA00023136"/>
    </source>
</evidence>
<evidence type="ECO:0000256" key="8">
    <source>
        <dbReference type="ARBA" id="ARBA00023180"/>
    </source>
</evidence>
<dbReference type="Gene3D" id="1.10.3860.10">
    <property type="entry name" value="Sodium:dicarboxylate symporter"/>
    <property type="match status" value="1"/>
</dbReference>
<dbReference type="InterPro" id="IPR036458">
    <property type="entry name" value="Na:dicarbo_symporter_sf"/>
</dbReference>
<keyword evidence="6 9" id="KW-1133">Transmembrane helix</keyword>
<dbReference type="GO" id="GO:0005886">
    <property type="term" value="C:plasma membrane"/>
    <property type="evidence" value="ECO:0007669"/>
    <property type="project" value="TreeGrafter"/>
</dbReference>
<dbReference type="PROSITE" id="PS00714">
    <property type="entry name" value="NA_DICARBOXYL_SYMP_2"/>
    <property type="match status" value="1"/>
</dbReference>
<dbReference type="GO" id="GO:0015501">
    <property type="term" value="F:glutamate:sodium symporter activity"/>
    <property type="evidence" value="ECO:0007669"/>
    <property type="project" value="TreeGrafter"/>
</dbReference>
<dbReference type="Pfam" id="PF00375">
    <property type="entry name" value="SDF"/>
    <property type="match status" value="1"/>
</dbReference>
<feature type="transmembrane region" description="Helical" evidence="9">
    <location>
        <begin position="354"/>
        <end position="374"/>
    </location>
</feature>
<dbReference type="InterPro" id="IPR018107">
    <property type="entry name" value="Na-dicarboxylate_symporter_CS"/>
</dbReference>
<feature type="transmembrane region" description="Helical" evidence="9">
    <location>
        <begin position="245"/>
        <end position="271"/>
    </location>
</feature>
<keyword evidence="5 9" id="KW-0769">Symport</keyword>
<feature type="transmembrane region" description="Helical" evidence="9">
    <location>
        <begin position="172"/>
        <end position="191"/>
    </location>
</feature>
<feature type="transmembrane region" description="Helical" evidence="9">
    <location>
        <begin position="380"/>
        <end position="406"/>
    </location>
</feature>
<accession>A0A0N5B977</accession>
<dbReference type="SUPFAM" id="SSF118215">
    <property type="entry name" value="Proton glutamate symport protein"/>
    <property type="match status" value="1"/>
</dbReference>
<feature type="transmembrane region" description="Helical" evidence="9">
    <location>
        <begin position="81"/>
        <end position="102"/>
    </location>
</feature>
<evidence type="ECO:0000313" key="11">
    <source>
        <dbReference type="WBParaSite" id="SPAL_0000259300.1"/>
    </source>
</evidence>
<keyword evidence="3 9" id="KW-0813">Transport</keyword>
<dbReference type="InterPro" id="IPR050746">
    <property type="entry name" value="DAACS"/>
</dbReference>
<dbReference type="InterPro" id="IPR001991">
    <property type="entry name" value="Na-dicarboxylate_symporter"/>
</dbReference>
<keyword evidence="7 9" id="KW-0472">Membrane</keyword>
<sequence length="463" mass="49970">MNSEEVLLLFTMIGVVFGVGIGIAFRNINLSNMAIHLIGFPGEIFMNLLKMIILPLISLSIICGLCQLNAKQSGKVGMYSIIYYFITTFMAVFLGIVLVVLISPGKFGQSGGGKVESQYAKQEPPSAFEKILDLIRNVFPENIARSTIQQVESHYNKSDANNFHKKVYVDQMNVLGIIFFCISCGLIMGSLGDKVKSLVEVFNAMDIIVNKAVYLIMLLSPIGIASLIAQKLLEVDNLIATFQSLGMYLVTVILGLIIHLFVTLSLIYFLATKKNPYKFLHGLTPAALTALGTASSAASLPVTFQCLENNNHVNPLISKFVLPVGATINMDGTALYEAVASIFIAQLNGMTLNFGQLITVSITATMASIGAASIPSAGLVTMVMILTAIGLPAESANLILAVDWFLDRLRTCVNVMGDGIGCGFVEHLSEIETAETIGTFPTNIKVDPMENEKSSDDTQNTVL</sequence>
<evidence type="ECO:0000256" key="1">
    <source>
        <dbReference type="ARBA" id="ARBA00004141"/>
    </source>
</evidence>
<evidence type="ECO:0000256" key="2">
    <source>
        <dbReference type="ARBA" id="ARBA00006148"/>
    </source>
</evidence>
<dbReference type="Proteomes" id="UP000046392">
    <property type="component" value="Unplaced"/>
</dbReference>
<keyword evidence="8" id="KW-0325">Glycoprotein</keyword>
<dbReference type="PROSITE" id="PS00713">
    <property type="entry name" value="NA_DICARBOXYL_SYMP_1"/>
    <property type="match status" value="1"/>
</dbReference>
<feature type="transmembrane region" description="Helical" evidence="9">
    <location>
        <begin position="7"/>
        <end position="28"/>
    </location>
</feature>
<keyword evidence="10" id="KW-1185">Reference proteome</keyword>
<dbReference type="GO" id="GO:0005313">
    <property type="term" value="F:L-glutamate transmembrane transporter activity"/>
    <property type="evidence" value="ECO:0007669"/>
    <property type="project" value="TreeGrafter"/>
</dbReference>
<reference evidence="11" key="1">
    <citation type="submission" date="2017-02" db="UniProtKB">
        <authorList>
            <consortium name="WormBaseParasite"/>
        </authorList>
    </citation>
    <scope>IDENTIFICATION</scope>
</reference>
<proteinExistence type="inferred from homology"/>
<evidence type="ECO:0000256" key="4">
    <source>
        <dbReference type="ARBA" id="ARBA00022692"/>
    </source>
</evidence>
<comment type="similarity">
    <text evidence="2 9">Belongs to the dicarboxylate/amino acid:cation symporter (DAACS) (TC 2.A.23) family.</text>
</comment>
<dbReference type="PANTHER" id="PTHR11958:SF63">
    <property type="entry name" value="AMINO ACID TRANSPORTER"/>
    <property type="match status" value="1"/>
</dbReference>
<dbReference type="STRING" id="174720.A0A0N5B977"/>
<organism evidence="10 11">
    <name type="scientific">Strongyloides papillosus</name>
    <name type="common">Intestinal threadworm</name>
    <dbReference type="NCBI Taxonomy" id="174720"/>
    <lineage>
        <taxon>Eukaryota</taxon>
        <taxon>Metazoa</taxon>
        <taxon>Ecdysozoa</taxon>
        <taxon>Nematoda</taxon>
        <taxon>Chromadorea</taxon>
        <taxon>Rhabditida</taxon>
        <taxon>Tylenchina</taxon>
        <taxon>Panagrolaimomorpha</taxon>
        <taxon>Strongyloidoidea</taxon>
        <taxon>Strongyloididae</taxon>
        <taxon>Strongyloides</taxon>
    </lineage>
</organism>
<evidence type="ECO:0000256" key="5">
    <source>
        <dbReference type="ARBA" id="ARBA00022847"/>
    </source>
</evidence>
<protein>
    <recommendedName>
        <fullName evidence="9">Amino acid transporter</fullName>
    </recommendedName>
</protein>
<evidence type="ECO:0000313" key="10">
    <source>
        <dbReference type="Proteomes" id="UP000046392"/>
    </source>
</evidence>
<evidence type="ECO:0000256" key="9">
    <source>
        <dbReference type="RuleBase" id="RU361216"/>
    </source>
</evidence>
<evidence type="ECO:0000256" key="3">
    <source>
        <dbReference type="ARBA" id="ARBA00022448"/>
    </source>
</evidence>
<evidence type="ECO:0000256" key="6">
    <source>
        <dbReference type="ARBA" id="ARBA00022989"/>
    </source>
</evidence>